<accession>A0AAD8C0P4</accession>
<keyword evidence="1" id="KW-0472">Membrane</keyword>
<evidence type="ECO:0000313" key="2">
    <source>
        <dbReference type="EMBL" id="KAK0064261.1"/>
    </source>
</evidence>
<name>A0AAD8C0P4_BIOPF</name>
<feature type="transmembrane region" description="Helical" evidence="1">
    <location>
        <begin position="55"/>
        <end position="82"/>
    </location>
</feature>
<evidence type="ECO:0000256" key="1">
    <source>
        <dbReference type="SAM" id="Phobius"/>
    </source>
</evidence>
<keyword evidence="3" id="KW-1185">Reference proteome</keyword>
<reference evidence="2" key="2">
    <citation type="submission" date="2023-04" db="EMBL/GenBank/DDBJ databases">
        <authorList>
            <person name="Bu L."/>
            <person name="Lu L."/>
            <person name="Laidemitt M.R."/>
            <person name="Zhang S.M."/>
            <person name="Mutuku M."/>
            <person name="Mkoji G."/>
            <person name="Steinauer M."/>
            <person name="Loker E.S."/>
        </authorList>
    </citation>
    <scope>NUCLEOTIDE SEQUENCE</scope>
    <source>
        <strain evidence="2">KasaAsao</strain>
        <tissue evidence="2">Whole Snail</tissue>
    </source>
</reference>
<sequence length="116" mass="13442">MALPSHVFMFIIDILMYIYHFFDNLALKFEEKPIFGRRQRQPNVVVRLIKKVIHFVLLVIELPVFLVVFFVTAILLSILAIIETILKAVFVKFTIIFVVALIAVGVYFVMTKLGKK</sequence>
<evidence type="ECO:0000313" key="3">
    <source>
        <dbReference type="Proteomes" id="UP001233172"/>
    </source>
</evidence>
<reference evidence="2" key="1">
    <citation type="journal article" date="2023" name="PLoS Negl. Trop. Dis.">
        <title>A genome sequence for Biomphalaria pfeifferi, the major vector snail for the human-infecting parasite Schistosoma mansoni.</title>
        <authorList>
            <person name="Bu L."/>
            <person name="Lu L."/>
            <person name="Laidemitt M.R."/>
            <person name="Zhang S.M."/>
            <person name="Mutuku M."/>
            <person name="Mkoji G."/>
            <person name="Steinauer M."/>
            <person name="Loker E.S."/>
        </authorList>
    </citation>
    <scope>NUCLEOTIDE SEQUENCE</scope>
    <source>
        <strain evidence="2">KasaAsao</strain>
    </source>
</reference>
<gene>
    <name evidence="2" type="ORF">Bpfe_006446</name>
</gene>
<feature type="transmembrane region" description="Helical" evidence="1">
    <location>
        <begin position="88"/>
        <end position="110"/>
    </location>
</feature>
<dbReference type="Proteomes" id="UP001233172">
    <property type="component" value="Unassembled WGS sequence"/>
</dbReference>
<keyword evidence="1" id="KW-1133">Transmembrane helix</keyword>
<dbReference type="EMBL" id="JASAOG010000018">
    <property type="protein sequence ID" value="KAK0064261.1"/>
    <property type="molecule type" value="Genomic_DNA"/>
</dbReference>
<protein>
    <submittedName>
        <fullName evidence="2">Uncharacterized protein</fullName>
    </submittedName>
</protein>
<comment type="caution">
    <text evidence="2">The sequence shown here is derived from an EMBL/GenBank/DDBJ whole genome shotgun (WGS) entry which is preliminary data.</text>
</comment>
<organism evidence="2 3">
    <name type="scientific">Biomphalaria pfeifferi</name>
    <name type="common">Bloodfluke planorb</name>
    <name type="synonym">Freshwater snail</name>
    <dbReference type="NCBI Taxonomy" id="112525"/>
    <lineage>
        <taxon>Eukaryota</taxon>
        <taxon>Metazoa</taxon>
        <taxon>Spiralia</taxon>
        <taxon>Lophotrochozoa</taxon>
        <taxon>Mollusca</taxon>
        <taxon>Gastropoda</taxon>
        <taxon>Heterobranchia</taxon>
        <taxon>Euthyneura</taxon>
        <taxon>Panpulmonata</taxon>
        <taxon>Hygrophila</taxon>
        <taxon>Lymnaeoidea</taxon>
        <taxon>Planorbidae</taxon>
        <taxon>Biomphalaria</taxon>
    </lineage>
</organism>
<dbReference type="AlphaFoldDB" id="A0AAD8C0P4"/>
<keyword evidence="1" id="KW-0812">Transmembrane</keyword>
<proteinExistence type="predicted"/>
<feature type="transmembrane region" description="Helical" evidence="1">
    <location>
        <begin position="6"/>
        <end position="22"/>
    </location>
</feature>